<dbReference type="RefSeq" id="WP_317468838.1">
    <property type="nucleotide sequence ID" value="NZ_JAWLKJ010000001.1"/>
</dbReference>
<dbReference type="AlphaFoldDB" id="A0AAE4QYV8"/>
<evidence type="ECO:0000313" key="4">
    <source>
        <dbReference type="Proteomes" id="UP001185873"/>
    </source>
</evidence>
<evidence type="ECO:0000256" key="2">
    <source>
        <dbReference type="SAM" id="Phobius"/>
    </source>
</evidence>
<feature type="compositionally biased region" description="Polar residues" evidence="1">
    <location>
        <begin position="23"/>
        <end position="33"/>
    </location>
</feature>
<feature type="compositionally biased region" description="Basic and acidic residues" evidence="1">
    <location>
        <begin position="1"/>
        <end position="10"/>
    </location>
</feature>
<keyword evidence="2" id="KW-0812">Transmembrane</keyword>
<gene>
    <name evidence="3" type="ORF">R3P82_05300</name>
</gene>
<comment type="caution">
    <text evidence="3">The sequence shown here is derived from an EMBL/GenBank/DDBJ whole genome shotgun (WGS) entry which is preliminary data.</text>
</comment>
<keyword evidence="2" id="KW-0472">Membrane</keyword>
<dbReference type="EMBL" id="JAWLKJ010000001">
    <property type="protein sequence ID" value="MDV6298522.1"/>
    <property type="molecule type" value="Genomic_DNA"/>
</dbReference>
<feature type="transmembrane region" description="Helical" evidence="2">
    <location>
        <begin position="158"/>
        <end position="181"/>
    </location>
</feature>
<feature type="compositionally biased region" description="Low complexity" evidence="1">
    <location>
        <begin position="42"/>
        <end position="53"/>
    </location>
</feature>
<accession>A0AAE4QYV8</accession>
<organism evidence="3 4">
    <name type="scientific">Dietzia maris</name>
    <dbReference type="NCBI Taxonomy" id="37915"/>
    <lineage>
        <taxon>Bacteria</taxon>
        <taxon>Bacillati</taxon>
        <taxon>Actinomycetota</taxon>
        <taxon>Actinomycetes</taxon>
        <taxon>Mycobacteriales</taxon>
        <taxon>Dietziaceae</taxon>
        <taxon>Dietzia</taxon>
    </lineage>
</organism>
<keyword evidence="2" id="KW-1133">Transmembrane helix</keyword>
<feature type="region of interest" description="Disordered" evidence="1">
    <location>
        <begin position="1"/>
        <end position="72"/>
    </location>
</feature>
<protein>
    <submittedName>
        <fullName evidence="3">Uncharacterized protein</fullName>
    </submittedName>
</protein>
<reference evidence="3" key="1">
    <citation type="submission" date="2023-10" db="EMBL/GenBank/DDBJ databases">
        <title>Development of a sustainable strategy for remediation of hydrocarbon-contaminated territories based on the waste exchange concept.</title>
        <authorList>
            <person name="Krivoruchko A."/>
        </authorList>
    </citation>
    <scope>NUCLEOTIDE SEQUENCE</scope>
    <source>
        <strain evidence="3">IEGM 1175</strain>
    </source>
</reference>
<name>A0AAE4QYV8_9ACTN</name>
<sequence>MNEQYARRPDGPWSEDWLDRSETPGQANPTEQFPTERFPTEQFPTAQFPPAQQHEPQRYEPQRFAHPHQPAQPYARPPEPLAHEGGFPYGMPPAAPYGPTAPYGPGQQFGYADQYIPQHLHVAPHQFPQGPYPPQFGYPPMQQTVYVHGGQVRRVNHALHLILTLLTFGLWLPVWIILAIAGS</sequence>
<dbReference type="Proteomes" id="UP001185873">
    <property type="component" value="Unassembled WGS sequence"/>
</dbReference>
<evidence type="ECO:0000256" key="1">
    <source>
        <dbReference type="SAM" id="MobiDB-lite"/>
    </source>
</evidence>
<evidence type="ECO:0000313" key="3">
    <source>
        <dbReference type="EMBL" id="MDV6298522.1"/>
    </source>
</evidence>
<proteinExistence type="predicted"/>